<reference evidence="13 14" key="1">
    <citation type="submission" date="2017-04" db="EMBL/GenBank/DDBJ databases">
        <title>Burkholderia puraquae sp. nov., a novel Burkholderia cepacia complex species from hospital setting samples.</title>
        <authorList>
            <person name="Martina P."/>
            <person name="Leguizamon M."/>
            <person name="Prieto C."/>
            <person name="Sousa S."/>
            <person name="Montanaro P."/>
            <person name="Draghi W."/>
            <person name="Staembler M."/>
            <person name="Bettiol M."/>
            <person name="Figoli C."/>
            <person name="Palau J."/>
            <person name="Alvarez F."/>
            <person name="Benetti S."/>
            <person name="Anchat E."/>
            <person name="Vescina C."/>
            <person name="Ferreras J."/>
            <person name="Lasch P."/>
            <person name="Lagares A."/>
            <person name="Zorreguieta A."/>
            <person name="Yantorno O."/>
            <person name="Bosch A."/>
        </authorList>
    </citation>
    <scope>NUCLEOTIDE SEQUENCE [LARGE SCALE GENOMIC DNA]</scope>
    <source>
        <strain evidence="13 14">CAMPA 1040</strain>
    </source>
</reference>
<dbReference type="InterPro" id="IPR001829">
    <property type="entry name" value="Pili_assmbl_chaperone_bac"/>
</dbReference>
<evidence type="ECO:0000256" key="2">
    <source>
        <dbReference type="ARBA" id="ARBA00007399"/>
    </source>
</evidence>
<feature type="domain" description="Pili assembly chaperone N-terminal" evidence="10">
    <location>
        <begin position="29"/>
        <end position="152"/>
    </location>
</feature>
<dbReference type="FunFam" id="2.60.40.10:FF:000458">
    <property type="entry name" value="Molecular chaperone FimC"/>
    <property type="match status" value="1"/>
</dbReference>
<dbReference type="PANTHER" id="PTHR30251:SF2">
    <property type="entry name" value="FIMBRIAL CHAPERONE YADV-RELATED"/>
    <property type="match status" value="1"/>
</dbReference>
<dbReference type="OrthoDB" id="9131059at2"/>
<dbReference type="GO" id="GO:0030288">
    <property type="term" value="C:outer membrane-bounded periplasmic space"/>
    <property type="evidence" value="ECO:0007669"/>
    <property type="project" value="InterPro"/>
</dbReference>
<evidence type="ECO:0000259" key="11">
    <source>
        <dbReference type="Pfam" id="PF02753"/>
    </source>
</evidence>
<dbReference type="Proteomes" id="UP000494135">
    <property type="component" value="Unassembled WGS sequence"/>
</dbReference>
<organism evidence="13 14">
    <name type="scientific">Burkholderia puraquae</name>
    <dbReference type="NCBI Taxonomy" id="1904757"/>
    <lineage>
        <taxon>Bacteria</taxon>
        <taxon>Pseudomonadati</taxon>
        <taxon>Pseudomonadota</taxon>
        <taxon>Betaproteobacteria</taxon>
        <taxon>Burkholderiales</taxon>
        <taxon>Burkholderiaceae</taxon>
        <taxon>Burkholderia</taxon>
        <taxon>Burkholderia cepacia complex</taxon>
    </lineage>
</organism>
<dbReference type="EMBL" id="CADIKG010000009">
    <property type="protein sequence ID" value="CAB3760200.1"/>
    <property type="molecule type" value="Genomic_DNA"/>
</dbReference>
<dbReference type="SUPFAM" id="SSF49354">
    <property type="entry name" value="PapD-like"/>
    <property type="match status" value="1"/>
</dbReference>
<protein>
    <submittedName>
        <fullName evidence="13">Molecular chaperone EcpD</fullName>
    </submittedName>
    <submittedName>
        <fullName evidence="12">Putative fimbrial chaperone YadV</fullName>
    </submittedName>
</protein>
<keyword evidence="7" id="KW-0393">Immunoglobulin domain</keyword>
<evidence type="ECO:0000256" key="1">
    <source>
        <dbReference type="ARBA" id="ARBA00004418"/>
    </source>
</evidence>
<accession>A0A1X1PAN2</accession>
<dbReference type="GO" id="GO:0071555">
    <property type="term" value="P:cell wall organization"/>
    <property type="evidence" value="ECO:0007669"/>
    <property type="project" value="InterPro"/>
</dbReference>
<feature type="domain" description="Pili assembly chaperone C-terminal" evidence="11">
    <location>
        <begin position="180"/>
        <end position="242"/>
    </location>
</feature>
<feature type="chain" id="PRO_5044567407" evidence="9">
    <location>
        <begin position="29"/>
        <end position="254"/>
    </location>
</feature>
<evidence type="ECO:0000313" key="13">
    <source>
        <dbReference type="EMBL" id="ORT82532.1"/>
    </source>
</evidence>
<dbReference type="InterPro" id="IPR036316">
    <property type="entry name" value="Pili_assmbl_chap_C_dom_sf"/>
</dbReference>
<sequence>MRMPMNWRSSVGAAALVASLSGMGTADASVVIGGTRVVYPEKEREVTVKLTNEGDRPSLVQAWIDDGHANALPDESKVPFMLTPPLFRLDPKKGQSLRLIYTQEPLAQDKETLYWLNVLDVPPQAADDSNSPNLLQLAFRSRIKLFFRPAALQGDADESAEKVTWNFAPKAGGGYALQAKNPTPYHVTFTKLTVKSGGATWTNDKGGMVKPGATEQFDVGNVQSAPGAPIEVDYTFLNDYGAGIEGRYAPKKSH</sequence>
<evidence type="ECO:0000256" key="3">
    <source>
        <dbReference type="ARBA" id="ARBA00022558"/>
    </source>
</evidence>
<comment type="similarity">
    <text evidence="2 8">Belongs to the periplasmic pilus chaperone family.</text>
</comment>
<dbReference type="Pfam" id="PF02753">
    <property type="entry name" value="PapD_C"/>
    <property type="match status" value="1"/>
</dbReference>
<name>A0A1X1PAN2_9BURK</name>
<dbReference type="RefSeq" id="WP_085041924.1">
    <property type="nucleotide sequence ID" value="NZ_CADIKG010000009.1"/>
</dbReference>
<evidence type="ECO:0000256" key="4">
    <source>
        <dbReference type="ARBA" id="ARBA00022729"/>
    </source>
</evidence>
<evidence type="ECO:0000313" key="14">
    <source>
        <dbReference type="Proteomes" id="UP000193146"/>
    </source>
</evidence>
<comment type="subcellular location">
    <subcellularLocation>
        <location evidence="1 8">Periplasm</location>
    </subcellularLocation>
</comment>
<dbReference type="Proteomes" id="UP000193146">
    <property type="component" value="Unassembled WGS sequence"/>
</dbReference>
<keyword evidence="3" id="KW-1029">Fimbrium biogenesis</keyword>
<dbReference type="InterPro" id="IPR050643">
    <property type="entry name" value="Periplasmic_pilus_chap"/>
</dbReference>
<reference evidence="12 15" key="2">
    <citation type="submission" date="2020-04" db="EMBL/GenBank/DDBJ databases">
        <authorList>
            <person name="De Canck E."/>
        </authorList>
    </citation>
    <scope>NUCLEOTIDE SEQUENCE [LARGE SCALE GENOMIC DNA]</scope>
    <source>
        <strain evidence="12 15">LMG 29660</strain>
    </source>
</reference>
<dbReference type="InterPro" id="IPR016147">
    <property type="entry name" value="Pili_assmbl_chaperone_N"/>
</dbReference>
<evidence type="ECO:0000256" key="9">
    <source>
        <dbReference type="SAM" id="SignalP"/>
    </source>
</evidence>
<gene>
    <name evidence="12" type="primary">yadV_2</name>
    <name evidence="13" type="ORF">B7G54_27475</name>
    <name evidence="12" type="ORF">LMG29660_03909</name>
</gene>
<dbReference type="Pfam" id="PF00345">
    <property type="entry name" value="PapD_N"/>
    <property type="match status" value="1"/>
</dbReference>
<dbReference type="InterPro" id="IPR008962">
    <property type="entry name" value="PapD-like_sf"/>
</dbReference>
<keyword evidence="6 8" id="KW-0143">Chaperone</keyword>
<proteinExistence type="inferred from homology"/>
<dbReference type="PRINTS" id="PR00969">
    <property type="entry name" value="CHAPERONPILI"/>
</dbReference>
<dbReference type="InterPro" id="IPR018046">
    <property type="entry name" value="Pili_assmbl_chaperone_CS"/>
</dbReference>
<dbReference type="InterPro" id="IPR016148">
    <property type="entry name" value="Pili_assmbl_chaperone_C"/>
</dbReference>
<dbReference type="Gene3D" id="2.60.40.10">
    <property type="entry name" value="Immunoglobulins"/>
    <property type="match status" value="2"/>
</dbReference>
<keyword evidence="4 9" id="KW-0732">Signal</keyword>
<evidence type="ECO:0000313" key="15">
    <source>
        <dbReference type="Proteomes" id="UP000494135"/>
    </source>
</evidence>
<feature type="signal peptide" evidence="9">
    <location>
        <begin position="1"/>
        <end position="28"/>
    </location>
</feature>
<evidence type="ECO:0000256" key="5">
    <source>
        <dbReference type="ARBA" id="ARBA00022764"/>
    </source>
</evidence>
<dbReference type="PROSITE" id="PS00635">
    <property type="entry name" value="PILI_CHAPERONE"/>
    <property type="match status" value="1"/>
</dbReference>
<evidence type="ECO:0000256" key="7">
    <source>
        <dbReference type="ARBA" id="ARBA00023319"/>
    </source>
</evidence>
<dbReference type="InterPro" id="IPR013783">
    <property type="entry name" value="Ig-like_fold"/>
</dbReference>
<keyword evidence="5" id="KW-0574">Periplasm</keyword>
<dbReference type="SUPFAM" id="SSF49584">
    <property type="entry name" value="Periplasmic chaperone C-domain"/>
    <property type="match status" value="1"/>
</dbReference>
<evidence type="ECO:0000256" key="6">
    <source>
        <dbReference type="ARBA" id="ARBA00023186"/>
    </source>
</evidence>
<evidence type="ECO:0000259" key="10">
    <source>
        <dbReference type="Pfam" id="PF00345"/>
    </source>
</evidence>
<dbReference type="EMBL" id="NBYX01000017">
    <property type="protein sequence ID" value="ORT82532.1"/>
    <property type="molecule type" value="Genomic_DNA"/>
</dbReference>
<evidence type="ECO:0000313" key="12">
    <source>
        <dbReference type="EMBL" id="CAB3760200.1"/>
    </source>
</evidence>
<evidence type="ECO:0000256" key="8">
    <source>
        <dbReference type="RuleBase" id="RU003918"/>
    </source>
</evidence>
<keyword evidence="14" id="KW-1185">Reference proteome</keyword>
<dbReference type="PANTHER" id="PTHR30251">
    <property type="entry name" value="PILUS ASSEMBLY CHAPERONE"/>
    <property type="match status" value="1"/>
</dbReference>
<dbReference type="AlphaFoldDB" id="A0A1X1PAN2"/>